<feature type="compositionally biased region" description="Polar residues" evidence="1">
    <location>
        <begin position="8"/>
        <end position="17"/>
    </location>
</feature>
<keyword evidence="3" id="KW-1185">Reference proteome</keyword>
<proteinExistence type="predicted"/>
<organism evidence="2 3">
    <name type="scientific">Vibrio alfacsensis</name>
    <dbReference type="NCBI Taxonomy" id="1074311"/>
    <lineage>
        <taxon>Bacteria</taxon>
        <taxon>Pseudomonadati</taxon>
        <taxon>Pseudomonadota</taxon>
        <taxon>Gammaproteobacteria</taxon>
        <taxon>Vibrionales</taxon>
        <taxon>Vibrionaceae</taxon>
        <taxon>Vibrio</taxon>
    </lineage>
</organism>
<dbReference type="Proteomes" id="UP000262832">
    <property type="component" value="Chromosome I"/>
</dbReference>
<accession>A0ABN5PGX0</accession>
<feature type="compositionally biased region" description="Basic and acidic residues" evidence="1">
    <location>
        <begin position="20"/>
        <end position="40"/>
    </location>
</feature>
<name>A0ABN5PGX0_9VIBR</name>
<sequence>MSIRRVSSHFQPRNMQGYSRAKENNDERKNIQTTSDEQRTRSATMNLKQSATNLKKSAVNLKKSTAF</sequence>
<protein>
    <submittedName>
        <fullName evidence="2">Uncharacterized protein</fullName>
    </submittedName>
</protein>
<feature type="region of interest" description="Disordered" evidence="1">
    <location>
        <begin position="1"/>
        <end position="67"/>
    </location>
</feature>
<evidence type="ECO:0000313" key="2">
    <source>
        <dbReference type="EMBL" id="AXY01553.1"/>
    </source>
</evidence>
<gene>
    <name evidence="2" type="ORF">D1115_10705</name>
</gene>
<feature type="compositionally biased region" description="Polar residues" evidence="1">
    <location>
        <begin position="41"/>
        <end position="55"/>
    </location>
</feature>
<dbReference type="EMBL" id="CP032093">
    <property type="protein sequence ID" value="AXY01553.1"/>
    <property type="molecule type" value="Genomic_DNA"/>
</dbReference>
<reference evidence="2 3" key="1">
    <citation type="submission" date="2018-08" db="EMBL/GenBank/DDBJ databases">
        <title>Genomic taxonomy of the Vibrionaceae family.</title>
        <authorList>
            <person name="Gomez-Gil B."/>
            <person name="Tanaka M."/>
            <person name="Sawabe T."/>
            <person name="Enciso-Ibarra K."/>
        </authorList>
    </citation>
    <scope>NUCLEOTIDE SEQUENCE [LARGE SCALE GENOMIC DNA]</scope>
    <source>
        <strain evidence="2 3">CAIM 1831</strain>
    </source>
</reference>
<evidence type="ECO:0000256" key="1">
    <source>
        <dbReference type="SAM" id="MobiDB-lite"/>
    </source>
</evidence>
<evidence type="ECO:0000313" key="3">
    <source>
        <dbReference type="Proteomes" id="UP000262832"/>
    </source>
</evidence>